<dbReference type="GO" id="GO:0003677">
    <property type="term" value="F:DNA binding"/>
    <property type="evidence" value="ECO:0007669"/>
    <property type="project" value="InterPro"/>
</dbReference>
<reference evidence="3 4" key="1">
    <citation type="submission" date="2016-10" db="EMBL/GenBank/DDBJ databases">
        <authorList>
            <person name="de Groot N.N."/>
        </authorList>
    </citation>
    <scope>NUCLEOTIDE SEQUENCE [LARGE SCALE GENOMIC DNA]</scope>
    <source>
        <strain evidence="3 4">DSM 15893</strain>
    </source>
</reference>
<dbReference type="GO" id="GO:0006310">
    <property type="term" value="P:DNA recombination"/>
    <property type="evidence" value="ECO:0007669"/>
    <property type="project" value="UniProtKB-KW"/>
</dbReference>
<dbReference type="NCBIfam" id="NF040693">
    <property type="entry name" value="recomb_GmtY"/>
    <property type="match status" value="1"/>
</dbReference>
<name>A0A1I5UP79_9GAMM</name>
<dbReference type="EMBL" id="FOWR01000033">
    <property type="protein sequence ID" value="SFP97073.1"/>
    <property type="molecule type" value="Genomic_DNA"/>
</dbReference>
<keyword evidence="1" id="KW-0233">DNA recombination</keyword>
<dbReference type="GO" id="GO:0015074">
    <property type="term" value="P:DNA integration"/>
    <property type="evidence" value="ECO:0007669"/>
    <property type="project" value="InterPro"/>
</dbReference>
<gene>
    <name evidence="3" type="ORF">SAMN03084138_03676</name>
</gene>
<evidence type="ECO:0000259" key="2">
    <source>
        <dbReference type="PROSITE" id="PS51898"/>
    </source>
</evidence>
<evidence type="ECO:0000313" key="3">
    <source>
        <dbReference type="EMBL" id="SFP97073.1"/>
    </source>
</evidence>
<evidence type="ECO:0000313" key="4">
    <source>
        <dbReference type="Proteomes" id="UP000182692"/>
    </source>
</evidence>
<dbReference type="InterPro" id="IPR011010">
    <property type="entry name" value="DNA_brk_join_enz"/>
</dbReference>
<proteinExistence type="predicted"/>
<dbReference type="GeneID" id="35874006"/>
<accession>A0A1I5UP79</accession>
<evidence type="ECO:0000256" key="1">
    <source>
        <dbReference type="ARBA" id="ARBA00023172"/>
    </source>
</evidence>
<organism evidence="3 4">
    <name type="scientific">Enterovibrio norvegicus DSM 15893</name>
    <dbReference type="NCBI Taxonomy" id="1121869"/>
    <lineage>
        <taxon>Bacteria</taxon>
        <taxon>Pseudomonadati</taxon>
        <taxon>Pseudomonadota</taxon>
        <taxon>Gammaproteobacteria</taxon>
        <taxon>Vibrionales</taxon>
        <taxon>Vibrionaceae</taxon>
        <taxon>Enterovibrio</taxon>
    </lineage>
</organism>
<dbReference type="OrthoDB" id="2078692at2"/>
<sequence length="428" mass="49371">MGYVIKKKVRYTASPTSPAVELPALFTEKGIVISYLRFIYSKRGKSQSWLERNCYAVTLLLVFINEKQSEFQSATELLSAFVDALHFGTIDGVNDPSGLFWRPRKSVDVNVLLGHVTSYCDFIDDVYGTQLPNINPLRKATSPEERIRWCAYYRRHSRVFLNHLNDPKQRELNQVRKVQGPRVPMFLHSEDVYQFPEDKIDSLISHGFEGDYGSQLIVMLMHFGGLRLSECFHIYVDDISIDNKDSAALVSVFHPADGVVPTVGFKNRREYLSVKFNMSPRDEYPRGHKLHSGWKSPALSNKNFSFDVMFFPYSRAIEFTQILLRYLPLIKRTEHPFLFANYVGNPETKKNFIQKYNRALRRIGMISEKSSGTSPHGHRHAYGYRLREHGFGQLDIQKAMHHKSPDSCLVYIMPSGEDIRTRMRGLSL</sequence>
<dbReference type="Pfam" id="PF00589">
    <property type="entry name" value="Phage_integrase"/>
    <property type="match status" value="1"/>
</dbReference>
<dbReference type="CDD" id="cd00397">
    <property type="entry name" value="DNA_BRE_C"/>
    <property type="match status" value="1"/>
</dbReference>
<dbReference type="STRING" id="1121869.SAMN03084138_03676"/>
<dbReference type="RefSeq" id="WP_074928081.1">
    <property type="nucleotide sequence ID" value="NZ_FOWR01000033.1"/>
</dbReference>
<dbReference type="Gene3D" id="1.10.443.10">
    <property type="entry name" value="Intergrase catalytic core"/>
    <property type="match status" value="1"/>
</dbReference>
<dbReference type="Proteomes" id="UP000182692">
    <property type="component" value="Unassembled WGS sequence"/>
</dbReference>
<dbReference type="AlphaFoldDB" id="A0A1I5UP79"/>
<dbReference type="InterPro" id="IPR013762">
    <property type="entry name" value="Integrase-like_cat_sf"/>
</dbReference>
<feature type="domain" description="Tyr recombinase" evidence="2">
    <location>
        <begin position="190"/>
        <end position="424"/>
    </location>
</feature>
<dbReference type="PROSITE" id="PS51898">
    <property type="entry name" value="TYR_RECOMBINASE"/>
    <property type="match status" value="1"/>
</dbReference>
<dbReference type="InterPro" id="IPR002104">
    <property type="entry name" value="Integrase_catalytic"/>
</dbReference>
<dbReference type="SUPFAM" id="SSF56349">
    <property type="entry name" value="DNA breaking-rejoining enzymes"/>
    <property type="match status" value="1"/>
</dbReference>
<protein>
    <submittedName>
        <fullName evidence="3">Phage integrase family protein</fullName>
    </submittedName>
</protein>